<dbReference type="Pfam" id="PF00354">
    <property type="entry name" value="Pentaxin"/>
    <property type="match status" value="1"/>
</dbReference>
<keyword evidence="3" id="KW-0964">Secreted</keyword>
<evidence type="ECO:0000256" key="7">
    <source>
        <dbReference type="ARBA" id="ARBA00023157"/>
    </source>
</evidence>
<evidence type="ECO:0000256" key="1">
    <source>
        <dbReference type="ARBA" id="ARBA00001913"/>
    </source>
</evidence>
<dbReference type="AlphaFoldDB" id="A0A6P6L891"/>
<dbReference type="SUPFAM" id="SSF49899">
    <property type="entry name" value="Concanavalin A-like lectins/glucanases"/>
    <property type="match status" value="1"/>
</dbReference>
<feature type="transmembrane region" description="Helical" evidence="10">
    <location>
        <begin position="59"/>
        <end position="77"/>
    </location>
</feature>
<accession>A0A6P6L891</accession>
<organism evidence="13 14">
    <name type="scientific">Carassius auratus</name>
    <name type="common">Goldfish</name>
    <dbReference type="NCBI Taxonomy" id="7957"/>
    <lineage>
        <taxon>Eukaryota</taxon>
        <taxon>Metazoa</taxon>
        <taxon>Chordata</taxon>
        <taxon>Craniata</taxon>
        <taxon>Vertebrata</taxon>
        <taxon>Euteleostomi</taxon>
        <taxon>Actinopterygii</taxon>
        <taxon>Neopterygii</taxon>
        <taxon>Teleostei</taxon>
        <taxon>Ostariophysi</taxon>
        <taxon>Cypriniformes</taxon>
        <taxon>Cyprinidae</taxon>
        <taxon>Cyprininae</taxon>
        <taxon>Carassius</taxon>
    </lineage>
</organism>
<keyword evidence="10" id="KW-0812">Transmembrane</keyword>
<dbReference type="PRINTS" id="PR00895">
    <property type="entry name" value="PENTAXIN"/>
</dbReference>
<proteinExistence type="inferred from homology"/>
<dbReference type="InterPro" id="IPR051005">
    <property type="entry name" value="Pentraxin_domain"/>
</dbReference>
<reference evidence="14" key="1">
    <citation type="submission" date="2025-08" db="UniProtKB">
        <authorList>
            <consortium name="RefSeq"/>
        </authorList>
    </citation>
    <scope>IDENTIFICATION</scope>
    <source>
        <strain evidence="14">Wakin</strain>
        <tissue evidence="14">Muscle</tissue>
    </source>
</reference>
<evidence type="ECO:0000256" key="2">
    <source>
        <dbReference type="ARBA" id="ARBA00004613"/>
    </source>
</evidence>
<gene>
    <name evidence="14" type="primary">LOC113057515</name>
</gene>
<dbReference type="KEGG" id="caua:113057515"/>
<dbReference type="GeneID" id="113057515"/>
<evidence type="ECO:0000256" key="10">
    <source>
        <dbReference type="SAM" id="Phobius"/>
    </source>
</evidence>
<keyword evidence="10" id="KW-1133">Transmembrane helix</keyword>
<dbReference type="OrthoDB" id="547680at2759"/>
<evidence type="ECO:0000313" key="13">
    <source>
        <dbReference type="Proteomes" id="UP000515129"/>
    </source>
</evidence>
<dbReference type="InterPro" id="IPR013320">
    <property type="entry name" value="ConA-like_dom_sf"/>
</dbReference>
<comment type="subcellular location">
    <subcellularLocation>
        <location evidence="2">Secreted</location>
    </subcellularLocation>
</comment>
<dbReference type="InterPro" id="IPR001759">
    <property type="entry name" value="PTX_dom"/>
</dbReference>
<evidence type="ECO:0000256" key="8">
    <source>
        <dbReference type="ARBA" id="ARBA00038102"/>
    </source>
</evidence>
<keyword evidence="13" id="KW-1185">Reference proteome</keyword>
<protein>
    <submittedName>
        <fullName evidence="14">Serum amyloid P-component-like</fullName>
    </submittedName>
</protein>
<evidence type="ECO:0000313" key="14">
    <source>
        <dbReference type="RefSeq" id="XP_026080724.1"/>
    </source>
</evidence>
<keyword evidence="6" id="KW-0106">Calcium</keyword>
<comment type="similarity">
    <text evidence="8">Belongs to the pentraxin family.</text>
</comment>
<dbReference type="RefSeq" id="XP_026080724.1">
    <property type="nucleotide sequence ID" value="XM_026224939.1"/>
</dbReference>
<comment type="cofactor">
    <cofactor evidence="1">
        <name>Ca(2+)</name>
        <dbReference type="ChEBI" id="CHEBI:29108"/>
    </cofactor>
</comment>
<dbReference type="PANTHER" id="PTHR45869">
    <property type="entry name" value="C-REACTIVE PROTEIN-RELATED"/>
    <property type="match status" value="1"/>
</dbReference>
<keyword evidence="7" id="KW-1015">Disulfide bond</keyword>
<keyword evidence="4" id="KW-0479">Metal-binding</keyword>
<evidence type="ECO:0000256" key="6">
    <source>
        <dbReference type="ARBA" id="ARBA00022837"/>
    </source>
</evidence>
<name>A0A6P6L891_CARAU</name>
<dbReference type="Gene3D" id="2.60.120.200">
    <property type="match status" value="1"/>
</dbReference>
<dbReference type="GO" id="GO:0046872">
    <property type="term" value="F:metal ion binding"/>
    <property type="evidence" value="ECO:0007669"/>
    <property type="project" value="UniProtKB-KW"/>
</dbReference>
<dbReference type="PROSITE" id="PS51828">
    <property type="entry name" value="PTX_2"/>
    <property type="match status" value="1"/>
</dbReference>
<comment type="caution">
    <text evidence="9">Lacks conserved residue(s) required for the propagation of feature annotation.</text>
</comment>
<evidence type="ECO:0000256" key="4">
    <source>
        <dbReference type="ARBA" id="ARBA00022723"/>
    </source>
</evidence>
<keyword evidence="10" id="KW-0472">Membrane</keyword>
<dbReference type="SMART" id="SM00159">
    <property type="entry name" value="PTX"/>
    <property type="match status" value="1"/>
</dbReference>
<sequence>MQQMPHLKWVVLVLSVLVMSGSRTSGSIFTTVVQNKRARASAQVPLTCLTRPNRTMERLASYLFFIVLCGLALSQPIKDRKCLRGKVITFPQLNTNTWVKLHPNESMNMSAATVCLRFYTERMSLDPCLFSLATPSYAQDFSLRWLGYVKQYEMTIHNFKVQLDGLVFNHNQWISVCATWEANSGLAQMFVNKVASIKKEVGPKVPFKGNPVITLGQYQTQYDGGFDQLNAFTGFIADVHVHGKVLPIRQIKTYMEAKTKYKLGDYINWHNLNYTIAGSAQVEEKHQVTFDSNEEQQ</sequence>
<feature type="chain" id="PRO_5028006568" evidence="11">
    <location>
        <begin position="27"/>
        <end position="297"/>
    </location>
</feature>
<dbReference type="Proteomes" id="UP000515129">
    <property type="component" value="Chromosome 38"/>
</dbReference>
<evidence type="ECO:0000256" key="9">
    <source>
        <dbReference type="PROSITE-ProRule" id="PRU01172"/>
    </source>
</evidence>
<dbReference type="GO" id="GO:0005576">
    <property type="term" value="C:extracellular region"/>
    <property type="evidence" value="ECO:0007669"/>
    <property type="project" value="UniProtKB-SubCell"/>
</dbReference>
<keyword evidence="5 11" id="KW-0732">Signal</keyword>
<feature type="signal peptide" evidence="11">
    <location>
        <begin position="1"/>
        <end position="26"/>
    </location>
</feature>
<feature type="domain" description="Pentraxin (PTX)" evidence="12">
    <location>
        <begin position="84"/>
        <end position="288"/>
    </location>
</feature>
<evidence type="ECO:0000256" key="3">
    <source>
        <dbReference type="ARBA" id="ARBA00022525"/>
    </source>
</evidence>
<evidence type="ECO:0000256" key="5">
    <source>
        <dbReference type="ARBA" id="ARBA00022729"/>
    </source>
</evidence>
<dbReference type="PANTHER" id="PTHR45869:SF7">
    <property type="entry name" value="C-REACTIVE PROTEIN"/>
    <property type="match status" value="1"/>
</dbReference>
<evidence type="ECO:0000256" key="11">
    <source>
        <dbReference type="SAM" id="SignalP"/>
    </source>
</evidence>
<evidence type="ECO:0000259" key="12">
    <source>
        <dbReference type="PROSITE" id="PS51828"/>
    </source>
</evidence>